<keyword evidence="3" id="KW-0378">Hydrolase</keyword>
<evidence type="ECO:0000313" key="9">
    <source>
        <dbReference type="EMBL" id="UJF31988.1"/>
    </source>
</evidence>
<dbReference type="InterPro" id="IPR051202">
    <property type="entry name" value="Peptidase_C40"/>
</dbReference>
<keyword evidence="10" id="KW-1185">Reference proteome</keyword>
<organism evidence="9 10">
    <name type="scientific">Paenibacillus hexagrammi</name>
    <dbReference type="NCBI Taxonomy" id="2908839"/>
    <lineage>
        <taxon>Bacteria</taxon>
        <taxon>Bacillati</taxon>
        <taxon>Bacillota</taxon>
        <taxon>Bacilli</taxon>
        <taxon>Bacillales</taxon>
        <taxon>Paenibacillaceae</taxon>
        <taxon>Paenibacillus</taxon>
    </lineage>
</organism>
<sequence>MKKQLLTFMLVPALAFGAITAAPPKQALAASTSGQIVSSVSFRQSPDQNSSRIRYLKAGEQVTILEKTNNWWYKVQDSTGRVGYVSTSDKYIHASTSSQSSSSSQAASGNGRIVSSVNFHTEPNANSSRIRYLKTGETVQVLEKVNDWWYKVKASDGREGYISTSSKYIQTSGVASGGSSGGSSNSGSSSSNLSVSEKAQKVIAAGKKYLGTPYEYGSSRSNTSTFDCSDFVRQAFLDGIGLTLPSDSRAQGNYVKANGSTTTDWHNLKPGDLMFFMDYKGTSASAYSGVNKSKATISHVAIYLGDGKILHTYSKDSGGVRIDSIEGRHWEYRFLFGGSAM</sequence>
<dbReference type="Gene3D" id="3.90.1720.10">
    <property type="entry name" value="endopeptidase domain like (from Nostoc punctiforme)"/>
    <property type="match status" value="1"/>
</dbReference>
<evidence type="ECO:0000256" key="6">
    <source>
        <dbReference type="SAM" id="SignalP"/>
    </source>
</evidence>
<feature type="domain" description="SH3b" evidence="7">
    <location>
        <begin position="106"/>
        <end position="173"/>
    </location>
</feature>
<feature type="signal peptide" evidence="6">
    <location>
        <begin position="1"/>
        <end position="21"/>
    </location>
</feature>
<dbReference type="Gene3D" id="2.30.30.40">
    <property type="entry name" value="SH3 Domains"/>
    <property type="match status" value="2"/>
</dbReference>
<dbReference type="PANTHER" id="PTHR47053">
    <property type="entry name" value="MUREIN DD-ENDOPEPTIDASE MEPH-RELATED"/>
    <property type="match status" value="1"/>
</dbReference>
<feature type="domain" description="NlpC/P60" evidence="8">
    <location>
        <begin position="196"/>
        <end position="341"/>
    </location>
</feature>
<feature type="domain" description="SH3b" evidence="7">
    <location>
        <begin position="31"/>
        <end position="94"/>
    </location>
</feature>
<dbReference type="SUPFAM" id="SSF54001">
    <property type="entry name" value="Cysteine proteinases"/>
    <property type="match status" value="1"/>
</dbReference>
<dbReference type="PROSITE" id="PS51781">
    <property type="entry name" value="SH3B"/>
    <property type="match status" value="2"/>
</dbReference>
<feature type="region of interest" description="Disordered" evidence="5">
    <location>
        <begin position="173"/>
        <end position="193"/>
    </location>
</feature>
<dbReference type="Proteomes" id="UP001649230">
    <property type="component" value="Chromosome"/>
</dbReference>
<name>A0ABY3SDE3_9BACL</name>
<feature type="compositionally biased region" description="Low complexity" evidence="5">
    <location>
        <begin position="182"/>
        <end position="193"/>
    </location>
</feature>
<protein>
    <submittedName>
        <fullName evidence="9">C40 family peptidase</fullName>
    </submittedName>
</protein>
<dbReference type="SUPFAM" id="SSF50044">
    <property type="entry name" value="SH3-domain"/>
    <property type="match status" value="2"/>
</dbReference>
<proteinExistence type="inferred from homology"/>
<evidence type="ECO:0000259" key="7">
    <source>
        <dbReference type="PROSITE" id="PS51781"/>
    </source>
</evidence>
<dbReference type="CDD" id="cd00174">
    <property type="entry name" value="SH3"/>
    <property type="match status" value="1"/>
</dbReference>
<evidence type="ECO:0000256" key="5">
    <source>
        <dbReference type="SAM" id="MobiDB-lite"/>
    </source>
</evidence>
<evidence type="ECO:0000256" key="2">
    <source>
        <dbReference type="ARBA" id="ARBA00022670"/>
    </source>
</evidence>
<evidence type="ECO:0000256" key="3">
    <source>
        <dbReference type="ARBA" id="ARBA00022801"/>
    </source>
</evidence>
<evidence type="ECO:0000259" key="8">
    <source>
        <dbReference type="PROSITE" id="PS51935"/>
    </source>
</evidence>
<dbReference type="EMBL" id="CP090978">
    <property type="protein sequence ID" value="UJF31988.1"/>
    <property type="molecule type" value="Genomic_DNA"/>
</dbReference>
<gene>
    <name evidence="9" type="ORF">L0M14_19875</name>
</gene>
<dbReference type="Pfam" id="PF08239">
    <property type="entry name" value="SH3_3"/>
    <property type="match status" value="2"/>
</dbReference>
<keyword evidence="6" id="KW-0732">Signal</keyword>
<dbReference type="InterPro" id="IPR038765">
    <property type="entry name" value="Papain-like_cys_pep_sf"/>
</dbReference>
<dbReference type="SMART" id="SM00287">
    <property type="entry name" value="SH3b"/>
    <property type="match status" value="2"/>
</dbReference>
<keyword evidence="4" id="KW-0788">Thiol protease</keyword>
<evidence type="ECO:0000256" key="4">
    <source>
        <dbReference type="ARBA" id="ARBA00022807"/>
    </source>
</evidence>
<feature type="chain" id="PRO_5045149592" evidence="6">
    <location>
        <begin position="22"/>
        <end position="341"/>
    </location>
</feature>
<keyword evidence="2" id="KW-0645">Protease</keyword>
<dbReference type="PROSITE" id="PS51935">
    <property type="entry name" value="NLPC_P60"/>
    <property type="match status" value="1"/>
</dbReference>
<evidence type="ECO:0000256" key="1">
    <source>
        <dbReference type="ARBA" id="ARBA00007074"/>
    </source>
</evidence>
<evidence type="ECO:0000313" key="10">
    <source>
        <dbReference type="Proteomes" id="UP001649230"/>
    </source>
</evidence>
<dbReference type="Pfam" id="PF00877">
    <property type="entry name" value="NLPC_P60"/>
    <property type="match status" value="1"/>
</dbReference>
<accession>A0ABY3SDE3</accession>
<comment type="similarity">
    <text evidence="1">Belongs to the peptidase C40 family.</text>
</comment>
<dbReference type="InterPro" id="IPR036028">
    <property type="entry name" value="SH3-like_dom_sf"/>
</dbReference>
<reference evidence="9 10" key="1">
    <citation type="journal article" date="2024" name="Int. J. Syst. Evol. Microbiol.">
        <title>Paenibacillus hexagrammi sp. nov., a novel bacterium isolated from the gut content of Hexagrammos agrammus.</title>
        <authorList>
            <person name="Jung H.K."/>
            <person name="Kim D.G."/>
            <person name="Zin H."/>
            <person name="Park J."/>
            <person name="Jung H."/>
            <person name="Kim Y.O."/>
            <person name="Kong H.J."/>
            <person name="Kim J.W."/>
            <person name="Kim Y.S."/>
        </authorList>
    </citation>
    <scope>NUCLEOTIDE SEQUENCE [LARGE SCALE GENOMIC DNA]</scope>
    <source>
        <strain evidence="9 10">YPD9-1</strain>
    </source>
</reference>
<dbReference type="RefSeq" id="WP_235118333.1">
    <property type="nucleotide sequence ID" value="NZ_CP090978.1"/>
</dbReference>
<dbReference type="InterPro" id="IPR000064">
    <property type="entry name" value="NLP_P60_dom"/>
</dbReference>
<dbReference type="PANTHER" id="PTHR47053:SF1">
    <property type="entry name" value="MUREIN DD-ENDOPEPTIDASE MEPH-RELATED"/>
    <property type="match status" value="1"/>
</dbReference>
<dbReference type="InterPro" id="IPR003646">
    <property type="entry name" value="SH3-like_bac-type"/>
</dbReference>